<dbReference type="Gene3D" id="3.40.50.800">
    <property type="entry name" value="Anticodon-binding domain"/>
    <property type="match status" value="1"/>
</dbReference>
<dbReference type="Pfam" id="PF03129">
    <property type="entry name" value="HGTP_anticodon"/>
    <property type="match status" value="1"/>
</dbReference>
<comment type="caution">
    <text evidence="2">The sequence shown here is derived from an EMBL/GenBank/DDBJ whole genome shotgun (WGS) entry which is preliminary data.</text>
</comment>
<organism evidence="2">
    <name type="scientific">marine sediment metagenome</name>
    <dbReference type="NCBI Taxonomy" id="412755"/>
    <lineage>
        <taxon>unclassified sequences</taxon>
        <taxon>metagenomes</taxon>
        <taxon>ecological metagenomes</taxon>
    </lineage>
</organism>
<feature type="domain" description="Anticodon-binding" evidence="1">
    <location>
        <begin position="2"/>
        <end position="60"/>
    </location>
</feature>
<evidence type="ECO:0000259" key="1">
    <source>
        <dbReference type="Pfam" id="PF03129"/>
    </source>
</evidence>
<proteinExistence type="predicted"/>
<sequence length="67" mass="7550">LFDDRKESPGVKFNDADLLGIPIRVTISPRTLETNSVEIKWRSEKESQLLPLEGIAERLKGLITDSL</sequence>
<accession>X1L7I1</accession>
<dbReference type="InterPro" id="IPR004154">
    <property type="entry name" value="Anticodon-bd"/>
</dbReference>
<dbReference type="EMBL" id="BARV01002149">
    <property type="protein sequence ID" value="GAH90113.1"/>
    <property type="molecule type" value="Genomic_DNA"/>
</dbReference>
<evidence type="ECO:0000313" key="2">
    <source>
        <dbReference type="EMBL" id="GAH90113.1"/>
    </source>
</evidence>
<dbReference type="SUPFAM" id="SSF52954">
    <property type="entry name" value="Class II aaRS ABD-related"/>
    <property type="match status" value="1"/>
</dbReference>
<gene>
    <name evidence="2" type="ORF">S06H3_05715</name>
</gene>
<feature type="non-terminal residue" evidence="2">
    <location>
        <position position="1"/>
    </location>
</feature>
<dbReference type="InterPro" id="IPR036621">
    <property type="entry name" value="Anticodon-bd_dom_sf"/>
</dbReference>
<dbReference type="AlphaFoldDB" id="X1L7I1"/>
<protein>
    <recommendedName>
        <fullName evidence="1">Anticodon-binding domain-containing protein</fullName>
    </recommendedName>
</protein>
<name>X1L7I1_9ZZZZ</name>
<reference evidence="2" key="1">
    <citation type="journal article" date="2014" name="Front. Microbiol.">
        <title>High frequency of phylogenetically diverse reductive dehalogenase-homologous genes in deep subseafloor sedimentary metagenomes.</title>
        <authorList>
            <person name="Kawai M."/>
            <person name="Futagami T."/>
            <person name="Toyoda A."/>
            <person name="Takaki Y."/>
            <person name="Nishi S."/>
            <person name="Hori S."/>
            <person name="Arai W."/>
            <person name="Tsubouchi T."/>
            <person name="Morono Y."/>
            <person name="Uchiyama I."/>
            <person name="Ito T."/>
            <person name="Fujiyama A."/>
            <person name="Inagaki F."/>
            <person name="Takami H."/>
        </authorList>
    </citation>
    <scope>NUCLEOTIDE SEQUENCE</scope>
    <source>
        <strain evidence="2">Expedition CK06-06</strain>
    </source>
</reference>